<dbReference type="Gene3D" id="3.40.50.300">
    <property type="entry name" value="P-loop containing nucleotide triphosphate hydrolases"/>
    <property type="match status" value="1"/>
</dbReference>
<dbReference type="KEGG" id="dpx:DAPPUDRAFT_97395"/>
<dbReference type="Proteomes" id="UP000000305">
    <property type="component" value="Unassembled WGS sequence"/>
</dbReference>
<dbReference type="SUPFAM" id="SSF48403">
    <property type="entry name" value="Ankyrin repeat"/>
    <property type="match status" value="1"/>
</dbReference>
<dbReference type="eggNOG" id="ENOG502SD1W">
    <property type="taxonomic scope" value="Eukaryota"/>
</dbReference>
<dbReference type="InterPro" id="IPR036770">
    <property type="entry name" value="Ankyrin_rpt-contain_sf"/>
</dbReference>
<sequence length="2117" mass="246355">MQGDESSAGIASASAVGSSAVVSLPTDEMPPVSEKGSDAGHGNRFQSKLLMLFCIRAINAEYKFYLGTELLDQGNKFDDLIFKFTKDGEWRYQYLQAKSRLNEKENKITAKDLFAVKKQKKGVNIDFSLPKYFRSYREIIRRGDEIDSCIICTNIDFGNKESLKEKGIEVKEVQLTDKILQFAKLSDEKNPTRYKLNISKEKFEILKEETTSKILAKMLWDFSDGNETKHTTKKLETENESVRNYHIALIKEKVIDLETKKFHEDFINQPDELTEGAKELRKYLLQFSENAENWKKRIFNFDENFGKTPLKEFNYDLPVAVKDEEIQGFLDKLIFAVNTPNEDELDDVLKSEVGNYFTLQSTDLQSAYVMNEMVNWFKRKDNIWLSSKEARTLFLDKTKNIMESIRLNDLSIDYKNQLKKDLMGLEFNNNSIKFMTDKLKPLFKDTSNSVITIGSESPRHTAVKLIAAIKTLPDFECDDSFLVTPSKRLNDEVEAEKFKHCLELKEDSHNLLVVVCDGEASAQNYEKYANLIPDGGIENKINKVVITCTNKSVEITDGINYTDLTDEFKQKLLSLKVSFQLKKGLGQQEIEDNKMTVRDLTGDKPEEVIDIDSIKELTQFGVKIIISSFDNTTPFDEQMYIKRKLKFPFHNKFDDEIAKRLDCGVAQLREECRISSDGHIEWLVEDKRKKEMIWEKIVKVANQSYSLKEIHEDDHLAHLNENKKKKSVVIISSVAGTGKSTLLSQYYKEIKKAKPDHWVIRINLVDQHEAILKLGKTVKRSNVVDYFVNQLHVIDEKRSFSRSLLRKRLETRERIVIMFDGFDEINDLCQEKAIELIKAITKESLANFERNDQIDFLTKYWEKELDLIGDKNGPIQQFAKSLVDRVSETLKDKESSFIGIPLQCRIIAECFQSEVRSTLGETSRATKLIVDLFDGQRFDLAYLYRLLMETKRLVFLEEKAQIPSSSVQNDIVLDGINCLLDDVEDHLTKLAIETIVTDNKTLETLMPPQSSYRFDKNLAKTENKIALNSLKFGLTFKNGDNAKVQFLHRTFPEYLFARYLYQGILLDEKPHNKLLENESIRILILKKILATPEHDGVQVFFNSMLKELVEVDKKWRDKIDNRNLPERIKKFTENFFKIFLRIPQTTYPNWYNKENAVYFSLLTGKTMIFTFLCDCLDATFDKKQIQNVMMKSFMNDSSIFSFKFFCNGKSKLFKRFINYFSDADKIVPELLSPRCCLPPSTLEYSQWNGEEEKETVHLLLQFMTNRHEAFDKYFDPDRGITIVPMLTFLIFNENYERHLKIFLGLLSRSKAYSDDFQFANLLKKAFCSKEHFIDGRIEKVLITLRGFNRQNLLTQLYGIVLAKEPESFRNIYQPLPLEGDCIREEEQSMDLNMLVERDSYRTSLLHRAAFYGDREIVDKILEKIRQNLTQENLKEQVVKAMARDEYGFTPFYVAAVRGQEEIYRKMLIFLKEVLHDDILEEHLIDPNGFVCRALYDAIESENLPMFQLILKAVKKELGQKKLLQILRLHKRYDSNSFFLECKTEELFNEMAKIVVRKEADVKDTDFFDLILKNDETIQFLKHIDATNLEGLLSLRGVDEFTKHFLDTISLFDSGVRYHSLTRQTINSRNLYSIGFPLLAYNLLRHFTKVQLEQFVETITSKNNWKTIGGTSHGVCISVDVNDPATAESITNHFLGLGWNREDLEFQDNAAALNCSQFLEDRFACLEVVLGIYDRLKCLNDSFLKMLLLHEDDKGFIMIPLSLEVVQRMLTHLSKESQEDVKQQWNKDNAPSMDTFFPLTMEQPNNDDIMSTARRWTRPNVLRFYLHYGSEVQLEEFVKTITFLRDIGVERRSVWSYIFEHCHKEEKPKEILKLVSEKTDIFGSDALKTILLHIIDEIPLLLKAVLWGLDIDAWLGILPEEIREEIQQFMIINAPGLIDRAFQNPQTHFKTLKSFDCYNRLNTLISILKYSEDKQRQKFVQNITSFDLTFPIQNPLYFSGPIQQEKTPIQQEKKCSIWAELFTHKYHDCSTDDISKMDKFMKCLSEKLGSNAVKELAVHNDGERPVIFYPALRGDEKLMEKMLKYLSVEDRKDVECQVDKFLEETSKIEDVQFPLIND</sequence>
<name>E9FZW2_DAPPU</name>
<dbReference type="Gene3D" id="1.25.40.20">
    <property type="entry name" value="Ankyrin repeat-containing domain"/>
    <property type="match status" value="1"/>
</dbReference>
<reference evidence="1 2" key="1">
    <citation type="journal article" date="2011" name="Science">
        <title>The ecoresponsive genome of Daphnia pulex.</title>
        <authorList>
            <person name="Colbourne J.K."/>
            <person name="Pfrender M.E."/>
            <person name="Gilbert D."/>
            <person name="Thomas W.K."/>
            <person name="Tucker A."/>
            <person name="Oakley T.H."/>
            <person name="Tokishita S."/>
            <person name="Aerts A."/>
            <person name="Arnold G.J."/>
            <person name="Basu M.K."/>
            <person name="Bauer D.J."/>
            <person name="Caceres C.E."/>
            <person name="Carmel L."/>
            <person name="Casola C."/>
            <person name="Choi J.H."/>
            <person name="Detter J.C."/>
            <person name="Dong Q."/>
            <person name="Dusheyko S."/>
            <person name="Eads B.D."/>
            <person name="Frohlich T."/>
            <person name="Geiler-Samerotte K.A."/>
            <person name="Gerlach D."/>
            <person name="Hatcher P."/>
            <person name="Jogdeo S."/>
            <person name="Krijgsveld J."/>
            <person name="Kriventseva E.V."/>
            <person name="Kultz D."/>
            <person name="Laforsch C."/>
            <person name="Lindquist E."/>
            <person name="Lopez J."/>
            <person name="Manak J.R."/>
            <person name="Muller J."/>
            <person name="Pangilinan J."/>
            <person name="Patwardhan R.P."/>
            <person name="Pitluck S."/>
            <person name="Pritham E.J."/>
            <person name="Rechtsteiner A."/>
            <person name="Rho M."/>
            <person name="Rogozin I.B."/>
            <person name="Sakarya O."/>
            <person name="Salamov A."/>
            <person name="Schaack S."/>
            <person name="Shapiro H."/>
            <person name="Shiga Y."/>
            <person name="Skalitzky C."/>
            <person name="Smith Z."/>
            <person name="Souvorov A."/>
            <person name="Sung W."/>
            <person name="Tang Z."/>
            <person name="Tsuchiya D."/>
            <person name="Tu H."/>
            <person name="Vos H."/>
            <person name="Wang M."/>
            <person name="Wolf Y.I."/>
            <person name="Yamagata H."/>
            <person name="Yamada T."/>
            <person name="Ye Y."/>
            <person name="Shaw J.R."/>
            <person name="Andrews J."/>
            <person name="Crease T.J."/>
            <person name="Tang H."/>
            <person name="Lucas S.M."/>
            <person name="Robertson H.M."/>
            <person name="Bork P."/>
            <person name="Koonin E.V."/>
            <person name="Zdobnov E.M."/>
            <person name="Grigoriev I.V."/>
            <person name="Lynch M."/>
            <person name="Boore J.L."/>
        </authorList>
    </citation>
    <scope>NUCLEOTIDE SEQUENCE [LARGE SCALE GENOMIC DNA]</scope>
</reference>
<dbReference type="InterPro" id="IPR027417">
    <property type="entry name" value="P-loop_NTPase"/>
</dbReference>
<dbReference type="InParanoid" id="E9FZW2"/>
<evidence type="ECO:0000313" key="2">
    <source>
        <dbReference type="Proteomes" id="UP000000305"/>
    </source>
</evidence>
<proteinExistence type="predicted"/>
<dbReference type="EMBL" id="GL732528">
    <property type="protein sequence ID" value="EFX87117.1"/>
    <property type="molecule type" value="Genomic_DNA"/>
</dbReference>
<organism evidence="1 2">
    <name type="scientific">Daphnia pulex</name>
    <name type="common">Water flea</name>
    <dbReference type="NCBI Taxonomy" id="6669"/>
    <lineage>
        <taxon>Eukaryota</taxon>
        <taxon>Metazoa</taxon>
        <taxon>Ecdysozoa</taxon>
        <taxon>Arthropoda</taxon>
        <taxon>Crustacea</taxon>
        <taxon>Branchiopoda</taxon>
        <taxon>Diplostraca</taxon>
        <taxon>Cladocera</taxon>
        <taxon>Anomopoda</taxon>
        <taxon>Daphniidae</taxon>
        <taxon>Daphnia</taxon>
    </lineage>
</organism>
<dbReference type="OrthoDB" id="6381410at2759"/>
<protein>
    <recommendedName>
        <fullName evidence="3">NACHT domain-containing protein</fullName>
    </recommendedName>
</protein>
<dbReference type="HOGENOM" id="CLU_002013_0_0_1"/>
<evidence type="ECO:0008006" key="3">
    <source>
        <dbReference type="Google" id="ProtNLM"/>
    </source>
</evidence>
<dbReference type="SUPFAM" id="SSF52540">
    <property type="entry name" value="P-loop containing nucleoside triphosphate hydrolases"/>
    <property type="match status" value="1"/>
</dbReference>
<evidence type="ECO:0000313" key="1">
    <source>
        <dbReference type="EMBL" id="EFX87117.1"/>
    </source>
</evidence>
<dbReference type="PhylomeDB" id="E9FZW2"/>
<accession>E9FZW2</accession>
<dbReference type="PANTHER" id="PTHR46312">
    <property type="entry name" value="NACHT DOMAIN-CONTAINING PROTEIN"/>
    <property type="match status" value="1"/>
</dbReference>
<gene>
    <name evidence="1" type="ORF">DAPPUDRAFT_97395</name>
</gene>
<keyword evidence="2" id="KW-1185">Reference proteome</keyword>
<dbReference type="PANTHER" id="PTHR46312:SF2">
    <property type="entry name" value="NUCLEOTIDE-BINDING OLIGOMERIZATION DOMAIN-CONTAINING PROTEIN 2-LIKE"/>
    <property type="match status" value="1"/>
</dbReference>